<evidence type="ECO:0000256" key="3">
    <source>
        <dbReference type="ARBA" id="ARBA00023163"/>
    </source>
</evidence>
<feature type="domain" description="HTH tetR-type" evidence="6">
    <location>
        <begin position="20"/>
        <end position="80"/>
    </location>
</feature>
<dbReference type="SUPFAM" id="SSF48498">
    <property type="entry name" value="Tetracyclin repressor-like, C-terminal domain"/>
    <property type="match status" value="1"/>
</dbReference>
<organism evidence="7 8">
    <name type="scientific">Neorhizobium galegae bv. orientalis str. HAMBI 540</name>
    <dbReference type="NCBI Taxonomy" id="1028800"/>
    <lineage>
        <taxon>Bacteria</taxon>
        <taxon>Pseudomonadati</taxon>
        <taxon>Pseudomonadota</taxon>
        <taxon>Alphaproteobacteria</taxon>
        <taxon>Hyphomicrobiales</taxon>
        <taxon>Rhizobiaceae</taxon>
        <taxon>Rhizobium/Agrobacterium group</taxon>
        <taxon>Neorhizobium</taxon>
    </lineage>
</organism>
<gene>
    <name evidence="7" type="primary">phlF</name>
    <name evidence="7" type="ORF">RG540_CH42970</name>
</gene>
<evidence type="ECO:0000256" key="2">
    <source>
        <dbReference type="ARBA" id="ARBA00023125"/>
    </source>
</evidence>
<dbReference type="HOGENOM" id="CLU_069356_25_6_5"/>
<keyword evidence="8" id="KW-1185">Reference proteome</keyword>
<dbReference type="InterPro" id="IPR001647">
    <property type="entry name" value="HTH_TetR"/>
</dbReference>
<dbReference type="InterPro" id="IPR009057">
    <property type="entry name" value="Homeodomain-like_sf"/>
</dbReference>
<dbReference type="GeneID" id="24257937"/>
<evidence type="ECO:0000313" key="7">
    <source>
        <dbReference type="EMBL" id="CDN50439.1"/>
    </source>
</evidence>
<feature type="DNA-binding region" description="H-T-H motif" evidence="4">
    <location>
        <begin position="43"/>
        <end position="62"/>
    </location>
</feature>
<protein>
    <submittedName>
        <fullName evidence="7">2, 4-DAPG biosynthesis transcriptional repressor PhlF</fullName>
    </submittedName>
</protein>
<evidence type="ECO:0000256" key="4">
    <source>
        <dbReference type="PROSITE-ProRule" id="PRU00335"/>
    </source>
</evidence>
<dbReference type="Proteomes" id="UP000028181">
    <property type="component" value="Chromosome I"/>
</dbReference>
<dbReference type="Pfam" id="PF00440">
    <property type="entry name" value="TetR_N"/>
    <property type="match status" value="1"/>
</dbReference>
<evidence type="ECO:0000256" key="5">
    <source>
        <dbReference type="SAM" id="MobiDB-lite"/>
    </source>
</evidence>
<dbReference type="Pfam" id="PF16859">
    <property type="entry name" value="TetR_C_11"/>
    <property type="match status" value="1"/>
</dbReference>
<dbReference type="AlphaFoldDB" id="A0A068SX72"/>
<dbReference type="SUPFAM" id="SSF46689">
    <property type="entry name" value="Homeodomain-like"/>
    <property type="match status" value="1"/>
</dbReference>
<dbReference type="GO" id="GO:0003700">
    <property type="term" value="F:DNA-binding transcription factor activity"/>
    <property type="evidence" value="ECO:0007669"/>
    <property type="project" value="TreeGrafter"/>
</dbReference>
<keyword evidence="3" id="KW-0804">Transcription</keyword>
<dbReference type="GO" id="GO:0000976">
    <property type="term" value="F:transcription cis-regulatory region binding"/>
    <property type="evidence" value="ECO:0007669"/>
    <property type="project" value="TreeGrafter"/>
</dbReference>
<dbReference type="eggNOG" id="COG1309">
    <property type="taxonomic scope" value="Bacteria"/>
</dbReference>
<feature type="region of interest" description="Disordered" evidence="5">
    <location>
        <begin position="1"/>
        <end position="21"/>
    </location>
</feature>
<keyword evidence="1" id="KW-0805">Transcription regulation</keyword>
<dbReference type="KEGG" id="ngg:RG540_CH42970"/>
<dbReference type="EMBL" id="HG938353">
    <property type="protein sequence ID" value="CDN50439.1"/>
    <property type="molecule type" value="Genomic_DNA"/>
</dbReference>
<dbReference type="PROSITE" id="PS50977">
    <property type="entry name" value="HTH_TETR_2"/>
    <property type="match status" value="1"/>
</dbReference>
<sequence length="200" mass="22233">MTAKKAAETRRTSIGAQRNPDSQDAILRAAEEILVEGGLGSFSIEAVARRAHAGKPTIYRWWPTRAILLLDVYHRQKYVDIAPDTGTIETDIFQLLSGLLEFWSAGHGGAVFRSVIAEAQTDPAAGKAIAAYMADRYQQGGEIFRRAKARGEVADWVAPELAMEIITSFAWKRLLTDRLDITPEELRLVVRHLVEGFKVQ</sequence>
<reference evidence="8" key="1">
    <citation type="journal article" date="2014" name="BMC Genomics">
        <title>Genome sequencing of two Neorhizobium galegae strains reveals a noeT gene responsible for the unusual acetylation of the nodulation factors.</title>
        <authorList>
            <person name="Osterman J."/>
            <person name="Marsh J."/>
            <person name="Laine P.K."/>
            <person name="Zeng Z."/>
            <person name="Alatalo E."/>
            <person name="Sullivan J.T."/>
            <person name="Young J.P."/>
            <person name="Thomas-Oates J."/>
            <person name="Paulin L."/>
            <person name="Lindstrom K."/>
        </authorList>
    </citation>
    <scope>NUCLEOTIDE SEQUENCE [LARGE SCALE GENOMIC DNA]</scope>
    <source>
        <strain evidence="8">HAMBI 540</strain>
    </source>
</reference>
<evidence type="ECO:0000256" key="1">
    <source>
        <dbReference type="ARBA" id="ARBA00023015"/>
    </source>
</evidence>
<proteinExistence type="predicted"/>
<evidence type="ECO:0000259" key="6">
    <source>
        <dbReference type="PROSITE" id="PS50977"/>
    </source>
</evidence>
<dbReference type="PANTHER" id="PTHR30055">
    <property type="entry name" value="HTH-TYPE TRANSCRIPTIONAL REGULATOR RUTR"/>
    <property type="match status" value="1"/>
</dbReference>
<dbReference type="RefSeq" id="WP_038592150.1">
    <property type="nucleotide sequence ID" value="NZ_HG938353.1"/>
</dbReference>
<dbReference type="InterPro" id="IPR036271">
    <property type="entry name" value="Tet_transcr_reg_TetR-rel_C_sf"/>
</dbReference>
<feature type="compositionally biased region" description="Polar residues" evidence="5">
    <location>
        <begin position="12"/>
        <end position="21"/>
    </location>
</feature>
<dbReference type="InterPro" id="IPR050109">
    <property type="entry name" value="HTH-type_TetR-like_transc_reg"/>
</dbReference>
<dbReference type="PANTHER" id="PTHR30055:SF148">
    <property type="entry name" value="TETR-FAMILY TRANSCRIPTIONAL REGULATOR"/>
    <property type="match status" value="1"/>
</dbReference>
<keyword evidence="2 4" id="KW-0238">DNA-binding</keyword>
<accession>A0A068SX72</accession>
<dbReference type="Gene3D" id="1.10.10.60">
    <property type="entry name" value="Homeodomain-like"/>
    <property type="match status" value="1"/>
</dbReference>
<dbReference type="InterPro" id="IPR011075">
    <property type="entry name" value="TetR_C"/>
</dbReference>
<feature type="compositionally biased region" description="Basic and acidic residues" evidence="5">
    <location>
        <begin position="1"/>
        <end position="11"/>
    </location>
</feature>
<evidence type="ECO:0000313" key="8">
    <source>
        <dbReference type="Proteomes" id="UP000028181"/>
    </source>
</evidence>
<name>A0A068SX72_NEOGA</name>
<dbReference type="Gene3D" id="1.10.357.10">
    <property type="entry name" value="Tetracycline Repressor, domain 2"/>
    <property type="match status" value="1"/>
</dbReference>
<dbReference type="OrthoDB" id="9796019at2"/>
<dbReference type="PATRIC" id="fig|1028800.3.peg.4354"/>